<evidence type="ECO:0000313" key="3">
    <source>
        <dbReference type="EMBL" id="KEI70810.1"/>
    </source>
</evidence>
<dbReference type="InterPro" id="IPR038347">
    <property type="entry name" value="TyeA_sf"/>
</dbReference>
<dbReference type="Proteomes" id="UP000027997">
    <property type="component" value="Unassembled WGS sequence"/>
</dbReference>
<feature type="region of interest" description="Disordered" evidence="1">
    <location>
        <begin position="708"/>
        <end position="769"/>
    </location>
</feature>
<comment type="caution">
    <text evidence="3">The sequence shown here is derived from an EMBL/GenBank/DDBJ whole genome shotgun (WGS) entry which is preliminary data.</text>
</comment>
<organism evidence="3 4">
    <name type="scientific">Endozoicomonas elysicola</name>
    <dbReference type="NCBI Taxonomy" id="305900"/>
    <lineage>
        <taxon>Bacteria</taxon>
        <taxon>Pseudomonadati</taxon>
        <taxon>Pseudomonadota</taxon>
        <taxon>Gammaproteobacteria</taxon>
        <taxon>Oceanospirillales</taxon>
        <taxon>Endozoicomonadaceae</taxon>
        <taxon>Endozoicomonas</taxon>
    </lineage>
</organism>
<feature type="compositionally biased region" description="Basic and acidic residues" evidence="1">
    <location>
        <begin position="717"/>
        <end position="729"/>
    </location>
</feature>
<dbReference type="EMBL" id="JOJP01000001">
    <property type="protein sequence ID" value="KEI70810.1"/>
    <property type="molecule type" value="Genomic_DNA"/>
</dbReference>
<keyword evidence="4" id="KW-1185">Reference proteome</keyword>
<accession>A0A081K9I4</accession>
<dbReference type="SUPFAM" id="SSF140591">
    <property type="entry name" value="Type III secretion system domain"/>
    <property type="match status" value="2"/>
</dbReference>
<evidence type="ECO:0000259" key="2">
    <source>
        <dbReference type="Pfam" id="PF09059"/>
    </source>
</evidence>
<evidence type="ECO:0000256" key="1">
    <source>
        <dbReference type="SAM" id="MobiDB-lite"/>
    </source>
</evidence>
<proteinExistence type="predicted"/>
<sequence>MGNPIGGVPGSGVTQQLTPAAVAQGTEKAGQSNGRAIIASNPASLVATSNMSEEATALVANHKKASDFKVSKGKTESERQLELIEKIKIVEEIQGVDDFKRRFPEDSKQDYRHEDYLKGAKEQFKDPYHQYVALYELAVDFKAQPDDEVFQAIETLEQEHPKYIEVGVEISKAAGLLAEKYDGVSYTEINQKVFGHVKDHKSLSEAFKDLNNKQESTEFETNVDIRLKLLSSDLNKMTSTTEDTHLRSVINDMTTLKRLVGIHDTCMEAQGEMRRPPNSVEQFDGKLYMTKFLDILDKQFVVGSDFVTLLDQMGMSDQTIQAKTALINKTATLIRDIPEEVFANEQIKGGLVAAIGEEQDSLALIEEGGWTSDKEYGKVGEKEVNLDGFIRSGDILGDLGVNVTGAQANPIPDLVPTQDTAVSPLPDLVPTQDTAVSPLPDLVPTQDTAVSPLPDLVPSQDTAVSPMPDIVPTQKAQVEASGTVDKVSAGSAKNTTAEVSAKGSIDGLPDKELIKRQDELLDKARGLQEKKDTDFVYGCAVTGLEHALNNDPDTLSALSAVAKKRGKGTFAQGLKIAITPEGSGKELKLIPPDKEALRAWQAQNPDKSVADLVQTAIDVLKNNRDSGFDLEKINNELASLKGAISDIDSRIRKSHYTKSLKNAFKNPRKEPLLRQPGVDTFDNIESSHKFRIRADQRSVGEIKAEADTPEKNGVAAQKEKVDAASKDQQIEPVMGNQWRMPTYTGFDNPSVGDITPFEDKDGDGYMMDD</sequence>
<name>A0A081K9I4_9GAMM</name>
<dbReference type="AlphaFoldDB" id="A0A081K9I4"/>
<feature type="domain" description="Type III secretion system effector delivery regulator TyeA" evidence="2">
    <location>
        <begin position="289"/>
        <end position="360"/>
    </location>
</feature>
<dbReference type="Gene3D" id="1.20.1280.80">
    <property type="match status" value="1"/>
</dbReference>
<feature type="compositionally biased region" description="Gly residues" evidence="1">
    <location>
        <begin position="1"/>
        <end position="10"/>
    </location>
</feature>
<reference evidence="3 4" key="1">
    <citation type="submission" date="2014-06" db="EMBL/GenBank/DDBJ databases">
        <title>Whole Genome Sequences of Three Symbiotic Endozoicomonas Bacteria.</title>
        <authorList>
            <person name="Neave M.J."/>
            <person name="Apprill A."/>
            <person name="Voolstra C.R."/>
        </authorList>
    </citation>
    <scope>NUCLEOTIDE SEQUENCE [LARGE SCALE GENOMIC DNA]</scope>
    <source>
        <strain evidence="3 4">DSM 22380</strain>
    </source>
</reference>
<dbReference type="InterPro" id="IPR015144">
    <property type="entry name" value="T3SS_TyeA"/>
</dbReference>
<gene>
    <name evidence="3" type="ORF">GV64_08660</name>
</gene>
<feature type="region of interest" description="Disordered" evidence="1">
    <location>
        <begin position="1"/>
        <end position="35"/>
    </location>
</feature>
<evidence type="ECO:0000313" key="4">
    <source>
        <dbReference type="Proteomes" id="UP000027997"/>
    </source>
</evidence>
<dbReference type="STRING" id="305900.GV64_08660"/>
<protein>
    <recommendedName>
        <fullName evidence="2">Type III secretion system effector delivery regulator TyeA domain-containing protein</fullName>
    </recommendedName>
</protein>
<dbReference type="Pfam" id="PF09059">
    <property type="entry name" value="TyeA"/>
    <property type="match status" value="1"/>
</dbReference>